<dbReference type="EMBL" id="JACFYF010000001">
    <property type="protein sequence ID" value="MBA5760900.1"/>
    <property type="molecule type" value="Genomic_DNA"/>
</dbReference>
<keyword evidence="4" id="KW-0472">Membrane</keyword>
<dbReference type="InterPro" id="IPR043128">
    <property type="entry name" value="Rev_trsase/Diguanyl_cyclase"/>
</dbReference>
<evidence type="ECO:0000313" key="6">
    <source>
        <dbReference type="EMBL" id="MBA5760900.1"/>
    </source>
</evidence>
<dbReference type="InterPro" id="IPR050469">
    <property type="entry name" value="Diguanylate_Cyclase"/>
</dbReference>
<dbReference type="InterPro" id="IPR011990">
    <property type="entry name" value="TPR-like_helical_dom_sf"/>
</dbReference>
<organism evidence="6 7">
    <name type="scientific">Vibrio marinisediminis</name>
    <dbReference type="NCBI Taxonomy" id="2758441"/>
    <lineage>
        <taxon>Bacteria</taxon>
        <taxon>Pseudomonadati</taxon>
        <taxon>Pseudomonadota</taxon>
        <taxon>Gammaproteobacteria</taxon>
        <taxon>Vibrionales</taxon>
        <taxon>Vibrionaceae</taxon>
        <taxon>Vibrio</taxon>
    </lineage>
</organism>
<evidence type="ECO:0000259" key="5">
    <source>
        <dbReference type="PROSITE" id="PS50887"/>
    </source>
</evidence>
<keyword evidence="3" id="KW-0802">TPR repeat</keyword>
<dbReference type="SMART" id="SM00028">
    <property type="entry name" value="TPR"/>
    <property type="match status" value="6"/>
</dbReference>
<dbReference type="Gene3D" id="3.30.70.270">
    <property type="match status" value="1"/>
</dbReference>
<dbReference type="GO" id="GO:0005886">
    <property type="term" value="C:plasma membrane"/>
    <property type="evidence" value="ECO:0007669"/>
    <property type="project" value="TreeGrafter"/>
</dbReference>
<name>A0A7W2IS30_9VIBR</name>
<proteinExistence type="predicted"/>
<dbReference type="GO" id="GO:1902201">
    <property type="term" value="P:negative regulation of bacterial-type flagellum-dependent cell motility"/>
    <property type="evidence" value="ECO:0007669"/>
    <property type="project" value="TreeGrafter"/>
</dbReference>
<dbReference type="Gene3D" id="1.25.40.10">
    <property type="entry name" value="Tetratricopeptide repeat domain"/>
    <property type="match status" value="2"/>
</dbReference>
<dbReference type="AlphaFoldDB" id="A0A7W2IS30"/>
<reference evidence="6 7" key="1">
    <citation type="submission" date="2020-07" db="EMBL/GenBank/DDBJ databases">
        <title>Vibrio marinisediminis sp. nov., isolated from marine sediment.</title>
        <authorList>
            <person name="Ji X."/>
        </authorList>
    </citation>
    <scope>NUCLEOTIDE SEQUENCE [LARGE SCALE GENOMIC DNA]</scope>
    <source>
        <strain evidence="6 7">404</strain>
    </source>
</reference>
<dbReference type="SMART" id="SM00267">
    <property type="entry name" value="GGDEF"/>
    <property type="match status" value="1"/>
</dbReference>
<dbReference type="PROSITE" id="PS50005">
    <property type="entry name" value="TPR"/>
    <property type="match status" value="1"/>
</dbReference>
<accession>A0A7W2IS30</accession>
<evidence type="ECO:0000256" key="4">
    <source>
        <dbReference type="SAM" id="Phobius"/>
    </source>
</evidence>
<keyword evidence="4" id="KW-1133">Transmembrane helix</keyword>
<keyword evidence="4" id="KW-0812">Transmembrane</keyword>
<dbReference type="NCBIfam" id="TIGR00254">
    <property type="entry name" value="GGDEF"/>
    <property type="match status" value="1"/>
</dbReference>
<feature type="repeat" description="TPR" evidence="3">
    <location>
        <begin position="254"/>
        <end position="287"/>
    </location>
</feature>
<comment type="catalytic activity">
    <reaction evidence="2">
        <text>2 GTP = 3',3'-c-di-GMP + 2 diphosphate</text>
        <dbReference type="Rhea" id="RHEA:24898"/>
        <dbReference type="ChEBI" id="CHEBI:33019"/>
        <dbReference type="ChEBI" id="CHEBI:37565"/>
        <dbReference type="ChEBI" id="CHEBI:58805"/>
        <dbReference type="EC" id="2.7.7.65"/>
    </reaction>
</comment>
<feature type="transmembrane region" description="Helical" evidence="4">
    <location>
        <begin position="452"/>
        <end position="472"/>
    </location>
</feature>
<evidence type="ECO:0000313" key="7">
    <source>
        <dbReference type="Proteomes" id="UP000571701"/>
    </source>
</evidence>
<dbReference type="GO" id="GO:0052621">
    <property type="term" value="F:diguanylate cyclase activity"/>
    <property type="evidence" value="ECO:0007669"/>
    <property type="project" value="UniProtKB-EC"/>
</dbReference>
<dbReference type="SUPFAM" id="SSF55073">
    <property type="entry name" value="Nucleotide cyclase"/>
    <property type="match status" value="1"/>
</dbReference>
<dbReference type="Pfam" id="PF00990">
    <property type="entry name" value="GGDEF"/>
    <property type="match status" value="1"/>
</dbReference>
<dbReference type="PROSITE" id="PS50887">
    <property type="entry name" value="GGDEF"/>
    <property type="match status" value="1"/>
</dbReference>
<dbReference type="Pfam" id="PF13181">
    <property type="entry name" value="TPR_8"/>
    <property type="match status" value="1"/>
</dbReference>
<dbReference type="PANTHER" id="PTHR45138">
    <property type="entry name" value="REGULATORY COMPONENTS OF SENSORY TRANSDUCTION SYSTEM"/>
    <property type="match status" value="1"/>
</dbReference>
<feature type="domain" description="GGDEF" evidence="5">
    <location>
        <begin position="512"/>
        <end position="645"/>
    </location>
</feature>
<dbReference type="Proteomes" id="UP000571701">
    <property type="component" value="Unassembled WGS sequence"/>
</dbReference>
<gene>
    <name evidence="6" type="ORF">H2O73_00990</name>
</gene>
<protein>
    <recommendedName>
        <fullName evidence="1">diguanylate cyclase</fullName>
        <ecNumber evidence="1">2.7.7.65</ecNumber>
    </recommendedName>
</protein>
<dbReference type="InterPro" id="IPR029787">
    <property type="entry name" value="Nucleotide_cyclase"/>
</dbReference>
<dbReference type="CDD" id="cd01949">
    <property type="entry name" value="GGDEF"/>
    <property type="match status" value="1"/>
</dbReference>
<sequence length="648" mass="74533">MLKKTTFSLLIVLLSMLIVVTIDAFLLKNSHVDSNVALISIPSPEKQILAIDEKHPLISILNLSNSKPQQAQQVLDDWSKALARKPELIELIYQLWIQRNVAKSHEQWESVAQYDHALFELATQQQITWLESKLYTERAFKALRQDAYHEGLVNIKKAIALAEKDQAGFILLEAYNTAGILHNALNQLKQSQLYFSKGLELGSKYPNNEYNGRFNNNLGLLFVHLEQWDRATEYLLKAEQFYRTPGQLMENRLTVIYFNLSYVHIELNNVDKATEYYEKAMEYINDDTSRYLHIVSFKAKGRVDLLAGNAVDAEQSALQCLGDSDIGQYPKQMGICLYLRSLALFDQGKENDAVKVLSESIGVFKQISHHRWLIRSNLLLAEIFEASGEYKQALTVYKKYHGEERKQIINEFHALETAFEVRSIAKERDLLGVQNQLKDLEGQLTGDRFKILTLWLAVVFIVTLWFVSRSVIDRRQNRRLHDLSYLDPLTGGGNRRLYYRELRKPEVLDKEQQYRLVMVDIDWFKRINDSYGHEVGDEVLADVALKLKAQIESDELFIRWGGEEFLLLVKDRPDFRMYSQSLVSAINRSPLNLSQQSLAVTVSIGASGPCNLDQLNKDSTAFSLADKCLYKAKEQGRNQYVVAEDLLY</sequence>
<dbReference type="GO" id="GO:0043709">
    <property type="term" value="P:cell adhesion involved in single-species biofilm formation"/>
    <property type="evidence" value="ECO:0007669"/>
    <property type="project" value="TreeGrafter"/>
</dbReference>
<evidence type="ECO:0000256" key="2">
    <source>
        <dbReference type="ARBA" id="ARBA00034247"/>
    </source>
</evidence>
<dbReference type="EC" id="2.7.7.65" evidence="1"/>
<dbReference type="SUPFAM" id="SSF48452">
    <property type="entry name" value="TPR-like"/>
    <property type="match status" value="3"/>
</dbReference>
<dbReference type="PANTHER" id="PTHR45138:SF9">
    <property type="entry name" value="DIGUANYLATE CYCLASE DGCM-RELATED"/>
    <property type="match status" value="1"/>
</dbReference>
<evidence type="ECO:0000256" key="1">
    <source>
        <dbReference type="ARBA" id="ARBA00012528"/>
    </source>
</evidence>
<comment type="caution">
    <text evidence="6">The sequence shown here is derived from an EMBL/GenBank/DDBJ whole genome shotgun (WGS) entry which is preliminary data.</text>
</comment>
<dbReference type="InterPro" id="IPR019734">
    <property type="entry name" value="TPR_rpt"/>
</dbReference>
<dbReference type="RefSeq" id="WP_182105643.1">
    <property type="nucleotide sequence ID" value="NZ_JACFYF010000001.1"/>
</dbReference>
<evidence type="ECO:0000256" key="3">
    <source>
        <dbReference type="PROSITE-ProRule" id="PRU00339"/>
    </source>
</evidence>
<dbReference type="InterPro" id="IPR000160">
    <property type="entry name" value="GGDEF_dom"/>
</dbReference>
<keyword evidence="7" id="KW-1185">Reference proteome</keyword>